<keyword evidence="3 6" id="KW-0812">Transmembrane</keyword>
<accession>A0A1J5Q3G9</accession>
<name>A0A1J5Q3G9_9ZZZZ</name>
<evidence type="ECO:0000256" key="6">
    <source>
        <dbReference type="SAM" id="Phobius"/>
    </source>
</evidence>
<feature type="transmembrane region" description="Helical" evidence="6">
    <location>
        <begin position="279"/>
        <end position="296"/>
    </location>
</feature>
<sequence length="400" mass="42267">MIALWQHLLPRFAATDSRRLQLASFVSVFDRFTMPPMLIAIAHDLHVPLTQIVGAASIYFLIYGLMQPIWGMLSNRIGLAATIRWCTLAGSLAALAAVWANDVTTLTISRAIAGGFFSASFPAALIYVGETSTPKRRHREITDLMTAVALATALSTAVSGSLTAFVGWRWGFALSAALGIASSFYLAHLKELPRTSFRAPIVTPLVTVLRSRAVQKLLLLALLDGAAILGALTFIPAALESAGHNAAVASGITATYGFSVLAGARMVGKLSNRIARAHFILAGSVSGALACLLLSTSTRLPVAVVACFLLGLAWASMHSSLQTWATEVLPEQRPIAVSFFAGTLFAGSALASALGGPLAQHHQFGALFLRGTGLLLVLGIAGTLTRKKWESRNFSATDLK</sequence>
<reference evidence="8" key="1">
    <citation type="submission" date="2016-10" db="EMBL/GenBank/DDBJ databases">
        <title>Sequence of Gallionella enrichment culture.</title>
        <authorList>
            <person name="Poehlein A."/>
            <person name="Muehling M."/>
            <person name="Daniel R."/>
        </authorList>
    </citation>
    <scope>NUCLEOTIDE SEQUENCE</scope>
</reference>
<evidence type="ECO:0000313" key="8">
    <source>
        <dbReference type="EMBL" id="OIQ77864.1"/>
    </source>
</evidence>
<dbReference type="GO" id="GO:0005886">
    <property type="term" value="C:plasma membrane"/>
    <property type="evidence" value="ECO:0007669"/>
    <property type="project" value="UniProtKB-SubCell"/>
</dbReference>
<evidence type="ECO:0000256" key="4">
    <source>
        <dbReference type="ARBA" id="ARBA00022989"/>
    </source>
</evidence>
<dbReference type="GO" id="GO:0022857">
    <property type="term" value="F:transmembrane transporter activity"/>
    <property type="evidence" value="ECO:0007669"/>
    <property type="project" value="InterPro"/>
</dbReference>
<feature type="transmembrane region" description="Helical" evidence="6">
    <location>
        <begin position="302"/>
        <end position="324"/>
    </location>
</feature>
<evidence type="ECO:0000256" key="3">
    <source>
        <dbReference type="ARBA" id="ARBA00022692"/>
    </source>
</evidence>
<feature type="transmembrane region" description="Helical" evidence="6">
    <location>
        <begin position="217"/>
        <end position="239"/>
    </location>
</feature>
<dbReference type="InterPro" id="IPR020846">
    <property type="entry name" value="MFS_dom"/>
</dbReference>
<feature type="transmembrane region" description="Helical" evidence="6">
    <location>
        <begin position="364"/>
        <end position="384"/>
    </location>
</feature>
<evidence type="ECO:0000256" key="5">
    <source>
        <dbReference type="ARBA" id="ARBA00023136"/>
    </source>
</evidence>
<feature type="transmembrane region" description="Helical" evidence="6">
    <location>
        <begin position="245"/>
        <end position="267"/>
    </location>
</feature>
<feature type="transmembrane region" description="Helical" evidence="6">
    <location>
        <begin position="141"/>
        <end position="162"/>
    </location>
</feature>
<proteinExistence type="predicted"/>
<keyword evidence="4 6" id="KW-1133">Transmembrane helix</keyword>
<keyword evidence="2" id="KW-1003">Cell membrane</keyword>
<protein>
    <submittedName>
        <fullName evidence="8">Sugar efflux transporter</fullName>
    </submittedName>
</protein>
<dbReference type="SUPFAM" id="SSF103473">
    <property type="entry name" value="MFS general substrate transporter"/>
    <property type="match status" value="1"/>
</dbReference>
<organism evidence="8">
    <name type="scientific">mine drainage metagenome</name>
    <dbReference type="NCBI Taxonomy" id="410659"/>
    <lineage>
        <taxon>unclassified sequences</taxon>
        <taxon>metagenomes</taxon>
        <taxon>ecological metagenomes</taxon>
    </lineage>
</organism>
<dbReference type="AlphaFoldDB" id="A0A1J5Q3G9"/>
<dbReference type="InterPro" id="IPR036259">
    <property type="entry name" value="MFS_trans_sf"/>
</dbReference>
<feature type="domain" description="Major facilitator superfamily (MFS) profile" evidence="7">
    <location>
        <begin position="16"/>
        <end position="390"/>
    </location>
</feature>
<dbReference type="InterPro" id="IPR050189">
    <property type="entry name" value="MFS_Efflux_Transporters"/>
</dbReference>
<dbReference type="EMBL" id="MLJW01001518">
    <property type="protein sequence ID" value="OIQ77864.1"/>
    <property type="molecule type" value="Genomic_DNA"/>
</dbReference>
<dbReference type="PANTHER" id="PTHR43124:SF3">
    <property type="entry name" value="CHLORAMPHENICOL EFFLUX PUMP RV0191"/>
    <property type="match status" value="1"/>
</dbReference>
<feature type="transmembrane region" description="Helical" evidence="6">
    <location>
        <begin position="77"/>
        <end position="99"/>
    </location>
</feature>
<feature type="transmembrane region" description="Helical" evidence="6">
    <location>
        <begin position="37"/>
        <end position="65"/>
    </location>
</feature>
<feature type="transmembrane region" description="Helical" evidence="6">
    <location>
        <begin position="111"/>
        <end position="129"/>
    </location>
</feature>
<comment type="caution">
    <text evidence="8">The sequence shown here is derived from an EMBL/GenBank/DDBJ whole genome shotgun (WGS) entry which is preliminary data.</text>
</comment>
<evidence type="ECO:0000256" key="2">
    <source>
        <dbReference type="ARBA" id="ARBA00022475"/>
    </source>
</evidence>
<dbReference type="PROSITE" id="PS50850">
    <property type="entry name" value="MFS"/>
    <property type="match status" value="1"/>
</dbReference>
<dbReference type="InterPro" id="IPR011701">
    <property type="entry name" value="MFS"/>
</dbReference>
<evidence type="ECO:0000256" key="1">
    <source>
        <dbReference type="ARBA" id="ARBA00004651"/>
    </source>
</evidence>
<dbReference type="Gene3D" id="1.20.1250.20">
    <property type="entry name" value="MFS general substrate transporter like domains"/>
    <property type="match status" value="1"/>
</dbReference>
<evidence type="ECO:0000259" key="7">
    <source>
        <dbReference type="PROSITE" id="PS50850"/>
    </source>
</evidence>
<dbReference type="Pfam" id="PF07690">
    <property type="entry name" value="MFS_1"/>
    <property type="match status" value="1"/>
</dbReference>
<dbReference type="PANTHER" id="PTHR43124">
    <property type="entry name" value="PURINE EFFLUX PUMP PBUE"/>
    <property type="match status" value="1"/>
</dbReference>
<gene>
    <name evidence="8" type="primary">sotB</name>
    <name evidence="8" type="ORF">GALL_404380</name>
</gene>
<keyword evidence="5 6" id="KW-0472">Membrane</keyword>
<feature type="transmembrane region" description="Helical" evidence="6">
    <location>
        <begin position="336"/>
        <end position="358"/>
    </location>
</feature>
<comment type="subcellular location">
    <subcellularLocation>
        <location evidence="1">Cell membrane</location>
        <topology evidence="1">Multi-pass membrane protein</topology>
    </subcellularLocation>
</comment>
<feature type="transmembrane region" description="Helical" evidence="6">
    <location>
        <begin position="168"/>
        <end position="187"/>
    </location>
</feature>